<dbReference type="InterPro" id="IPR005081">
    <property type="entry name" value="SpoIIGA"/>
</dbReference>
<evidence type="ECO:0000313" key="2">
    <source>
        <dbReference type="EMBL" id="MBC5730898.1"/>
    </source>
</evidence>
<feature type="transmembrane region" description="Helical" evidence="1">
    <location>
        <begin position="88"/>
        <end position="107"/>
    </location>
</feature>
<keyword evidence="1" id="KW-0472">Membrane</keyword>
<comment type="caution">
    <text evidence="2">The sequence shown here is derived from an EMBL/GenBank/DDBJ whole genome shotgun (WGS) entry which is preliminary data.</text>
</comment>
<keyword evidence="1" id="KW-1133">Transmembrane helix</keyword>
<organism evidence="2 3">
    <name type="scientific">Pseudoflavonifractor hominis</name>
    <dbReference type="NCBI Taxonomy" id="2763059"/>
    <lineage>
        <taxon>Bacteria</taxon>
        <taxon>Bacillati</taxon>
        <taxon>Bacillota</taxon>
        <taxon>Clostridia</taxon>
        <taxon>Eubacteriales</taxon>
        <taxon>Oscillospiraceae</taxon>
        <taxon>Pseudoflavonifractor</taxon>
    </lineage>
</organism>
<gene>
    <name evidence="2" type="ORF">H8S34_08650</name>
</gene>
<name>A0ABR7HTR1_9FIRM</name>
<dbReference type="Proteomes" id="UP000660021">
    <property type="component" value="Unassembled WGS sequence"/>
</dbReference>
<reference evidence="2 3" key="1">
    <citation type="submission" date="2020-08" db="EMBL/GenBank/DDBJ databases">
        <title>Genome public.</title>
        <authorList>
            <person name="Liu C."/>
            <person name="Sun Q."/>
        </authorList>
    </citation>
    <scope>NUCLEOTIDE SEQUENCE [LARGE SCALE GENOMIC DNA]</scope>
    <source>
        <strain evidence="2 3">New-38</strain>
    </source>
</reference>
<dbReference type="EMBL" id="JACOPR010000004">
    <property type="protein sequence ID" value="MBC5730898.1"/>
    <property type="molecule type" value="Genomic_DNA"/>
</dbReference>
<sequence>MTVVYIDELFLLNLTVNYLLLLSAGKLAGERLRRLWLGAGAALGGLYAAAVCFPGMGFLLHPLCKLAVGVAMLLLAYGRSPRLLRVSLVFFGVSAAFGGGVFAIALLGGRGLTLKNGIFYSGMDLRLILLSAAGCYTLLTLVFRRGAVHTPRELRTAVVRLGERTVSLVTLVDTGHTLTDPVSGRMVLVAEGRKLEDLFPPGSGPDPWVLTHPVEGMEKLSQGALGRRLRLLPYRAVGVECGFLLAVRADSVRVGGEELGDLLVALSPTPVSDGGNCTALIGAL</sequence>
<keyword evidence="1" id="KW-0812">Transmembrane</keyword>
<feature type="transmembrane region" description="Helical" evidence="1">
    <location>
        <begin position="127"/>
        <end position="143"/>
    </location>
</feature>
<evidence type="ECO:0000256" key="1">
    <source>
        <dbReference type="SAM" id="Phobius"/>
    </source>
</evidence>
<feature type="transmembrane region" description="Helical" evidence="1">
    <location>
        <begin position="35"/>
        <end position="53"/>
    </location>
</feature>
<feature type="transmembrane region" description="Helical" evidence="1">
    <location>
        <begin position="6"/>
        <end position="23"/>
    </location>
</feature>
<keyword evidence="3" id="KW-1185">Reference proteome</keyword>
<proteinExistence type="predicted"/>
<protein>
    <submittedName>
        <fullName evidence="2">Sigma-E processing peptidase SpoIIGA</fullName>
    </submittedName>
</protein>
<accession>A0ABR7HTR1</accession>
<feature type="transmembrane region" description="Helical" evidence="1">
    <location>
        <begin position="59"/>
        <end position="76"/>
    </location>
</feature>
<evidence type="ECO:0000313" key="3">
    <source>
        <dbReference type="Proteomes" id="UP000660021"/>
    </source>
</evidence>
<dbReference type="Pfam" id="PF03419">
    <property type="entry name" value="Peptidase_U4"/>
    <property type="match status" value="1"/>
</dbReference>